<gene>
    <name evidence="3" type="ORF">Q664_15555</name>
</gene>
<dbReference type="InterPro" id="IPR000073">
    <property type="entry name" value="AB_hydrolase_1"/>
</dbReference>
<dbReference type="PRINTS" id="PR00111">
    <property type="entry name" value="ABHYDROLASE"/>
</dbReference>
<evidence type="ECO:0000256" key="1">
    <source>
        <dbReference type="ARBA" id="ARBA00008645"/>
    </source>
</evidence>
<protein>
    <submittedName>
        <fullName evidence="3">Sigma factor sigB regulation protein rsbQ</fullName>
    </submittedName>
</protein>
<dbReference type="Proteomes" id="UP000028547">
    <property type="component" value="Unassembled WGS sequence"/>
</dbReference>
<comment type="similarity">
    <text evidence="1">Belongs to the AB hydrolase superfamily.</text>
</comment>
<dbReference type="Pfam" id="PF12697">
    <property type="entry name" value="Abhydrolase_6"/>
    <property type="match status" value="1"/>
</dbReference>
<name>A0A084SVC9_9BACT</name>
<dbReference type="InterPro" id="IPR029058">
    <property type="entry name" value="AB_hydrolase_fold"/>
</dbReference>
<reference evidence="3 4" key="1">
    <citation type="submission" date="2014-07" db="EMBL/GenBank/DDBJ databases">
        <title>Draft Genome Sequence of Gephyronic Acid Producer, Cystobacter violaceus Strain Cb vi76.</title>
        <authorList>
            <person name="Stevens D.C."/>
            <person name="Young J."/>
            <person name="Carmichael R."/>
            <person name="Tan J."/>
            <person name="Taylor R.E."/>
        </authorList>
    </citation>
    <scope>NUCLEOTIDE SEQUENCE [LARGE SCALE GENOMIC DNA]</scope>
    <source>
        <strain evidence="3 4">Cb vi76</strain>
    </source>
</reference>
<sequence>MGVLTRNNVKVQDQDAQPMLFAHGFGCDQNMWRFVAPDFARDYRTILFDHVGAGGSELSAYNRTKYGTLRGYADDVLEICRELHLEQVVFVGHSVSAMIGVLAALEEPERFSRLVLVGPSPCYINDGEYPGGFTPMDIEQMLESLDDNYLGWSSTMAPMIMGNPDRPELGAELTNSFCRTHPEIAKHFARVTFLSDNRADLPKVRTPSLVLQCSNDPIAAHAVGEYVHRHLAGSELVLMKATGHCPNLSAPAETIAAMRAFLGVRANRVAS</sequence>
<evidence type="ECO:0000259" key="2">
    <source>
        <dbReference type="Pfam" id="PF12697"/>
    </source>
</evidence>
<dbReference type="PANTHER" id="PTHR43039">
    <property type="entry name" value="ESTERASE-RELATED"/>
    <property type="match status" value="1"/>
</dbReference>
<comment type="caution">
    <text evidence="3">The sequence shown here is derived from an EMBL/GenBank/DDBJ whole genome shotgun (WGS) entry which is preliminary data.</text>
</comment>
<accession>A0A084SVC9</accession>
<dbReference type="SUPFAM" id="SSF53474">
    <property type="entry name" value="alpha/beta-Hydrolases"/>
    <property type="match status" value="1"/>
</dbReference>
<dbReference type="AlphaFoldDB" id="A0A084SVC9"/>
<evidence type="ECO:0000313" key="4">
    <source>
        <dbReference type="Proteomes" id="UP000028547"/>
    </source>
</evidence>
<feature type="domain" description="AB hydrolase-1" evidence="2">
    <location>
        <begin position="20"/>
        <end position="256"/>
    </location>
</feature>
<dbReference type="Gene3D" id="3.40.50.1820">
    <property type="entry name" value="alpha/beta hydrolase"/>
    <property type="match status" value="1"/>
</dbReference>
<dbReference type="RefSeq" id="WP_043395089.1">
    <property type="nucleotide sequence ID" value="NZ_JPMI01000096.1"/>
</dbReference>
<evidence type="ECO:0000313" key="3">
    <source>
        <dbReference type="EMBL" id="KFA92414.1"/>
    </source>
</evidence>
<dbReference type="EMBL" id="JPMI01000096">
    <property type="protein sequence ID" value="KFA92414.1"/>
    <property type="molecule type" value="Genomic_DNA"/>
</dbReference>
<organism evidence="3 4">
    <name type="scientific">Archangium violaceum Cb vi76</name>
    <dbReference type="NCBI Taxonomy" id="1406225"/>
    <lineage>
        <taxon>Bacteria</taxon>
        <taxon>Pseudomonadati</taxon>
        <taxon>Myxococcota</taxon>
        <taxon>Myxococcia</taxon>
        <taxon>Myxococcales</taxon>
        <taxon>Cystobacterineae</taxon>
        <taxon>Archangiaceae</taxon>
        <taxon>Archangium</taxon>
    </lineage>
</organism>
<proteinExistence type="inferred from homology"/>